<evidence type="ECO:0000313" key="3">
    <source>
        <dbReference type="Proteomes" id="UP000054248"/>
    </source>
</evidence>
<reference evidence="2 3" key="1">
    <citation type="submission" date="2014-04" db="EMBL/GenBank/DDBJ databases">
        <authorList>
            <consortium name="DOE Joint Genome Institute"/>
            <person name="Kuo A."/>
            <person name="Girlanda M."/>
            <person name="Perotto S."/>
            <person name="Kohler A."/>
            <person name="Nagy L.G."/>
            <person name="Floudas D."/>
            <person name="Copeland A."/>
            <person name="Barry K.W."/>
            <person name="Cichocki N."/>
            <person name="Veneault-Fourrey C."/>
            <person name="LaButti K."/>
            <person name="Lindquist E.A."/>
            <person name="Lipzen A."/>
            <person name="Lundell T."/>
            <person name="Morin E."/>
            <person name="Murat C."/>
            <person name="Sun H."/>
            <person name="Tunlid A."/>
            <person name="Henrissat B."/>
            <person name="Grigoriev I.V."/>
            <person name="Hibbett D.S."/>
            <person name="Martin F."/>
            <person name="Nordberg H.P."/>
            <person name="Cantor M.N."/>
            <person name="Hua S.X."/>
        </authorList>
    </citation>
    <scope>NUCLEOTIDE SEQUENCE [LARGE SCALE GENOMIC DNA]</scope>
    <source>
        <strain evidence="2 3">MUT 4182</strain>
    </source>
</reference>
<dbReference type="STRING" id="1051891.A0A0C3QDJ3"/>
<dbReference type="HOGENOM" id="CLU_1200569_0_0_1"/>
<organism evidence="2 3">
    <name type="scientific">Tulasnella calospora MUT 4182</name>
    <dbReference type="NCBI Taxonomy" id="1051891"/>
    <lineage>
        <taxon>Eukaryota</taxon>
        <taxon>Fungi</taxon>
        <taxon>Dikarya</taxon>
        <taxon>Basidiomycota</taxon>
        <taxon>Agaricomycotina</taxon>
        <taxon>Agaricomycetes</taxon>
        <taxon>Cantharellales</taxon>
        <taxon>Tulasnellaceae</taxon>
        <taxon>Tulasnella</taxon>
    </lineage>
</organism>
<name>A0A0C3QDJ3_9AGAM</name>
<proteinExistence type="predicted"/>
<evidence type="ECO:0000259" key="1">
    <source>
        <dbReference type="Pfam" id="PF24016"/>
    </source>
</evidence>
<dbReference type="Pfam" id="PF24016">
    <property type="entry name" value="DUF7330"/>
    <property type="match status" value="1"/>
</dbReference>
<gene>
    <name evidence="2" type="ORF">M407DRAFT_245009</name>
</gene>
<dbReference type="Proteomes" id="UP000054248">
    <property type="component" value="Unassembled WGS sequence"/>
</dbReference>
<evidence type="ECO:0000313" key="2">
    <source>
        <dbReference type="EMBL" id="KIO22839.1"/>
    </source>
</evidence>
<protein>
    <recommendedName>
        <fullName evidence="1">DUF7330 domain-containing protein</fullName>
    </recommendedName>
</protein>
<dbReference type="AlphaFoldDB" id="A0A0C3QDJ3"/>
<dbReference type="EMBL" id="KN823099">
    <property type="protein sequence ID" value="KIO22839.1"/>
    <property type="molecule type" value="Genomic_DNA"/>
</dbReference>
<dbReference type="InterPro" id="IPR055754">
    <property type="entry name" value="DUF7330"/>
</dbReference>
<reference evidence="3" key="2">
    <citation type="submission" date="2015-01" db="EMBL/GenBank/DDBJ databases">
        <title>Evolutionary Origins and Diversification of the Mycorrhizal Mutualists.</title>
        <authorList>
            <consortium name="DOE Joint Genome Institute"/>
            <consortium name="Mycorrhizal Genomics Consortium"/>
            <person name="Kohler A."/>
            <person name="Kuo A."/>
            <person name="Nagy L.G."/>
            <person name="Floudas D."/>
            <person name="Copeland A."/>
            <person name="Barry K.W."/>
            <person name="Cichocki N."/>
            <person name="Veneault-Fourrey C."/>
            <person name="LaButti K."/>
            <person name="Lindquist E.A."/>
            <person name="Lipzen A."/>
            <person name="Lundell T."/>
            <person name="Morin E."/>
            <person name="Murat C."/>
            <person name="Riley R."/>
            <person name="Ohm R."/>
            <person name="Sun H."/>
            <person name="Tunlid A."/>
            <person name="Henrissat B."/>
            <person name="Grigoriev I.V."/>
            <person name="Hibbett D.S."/>
            <person name="Martin F."/>
        </authorList>
    </citation>
    <scope>NUCLEOTIDE SEQUENCE [LARGE SCALE GENOMIC DNA]</scope>
    <source>
        <strain evidence="3">MUT 4182</strain>
    </source>
</reference>
<feature type="domain" description="DUF7330" evidence="1">
    <location>
        <begin position="84"/>
        <end position="170"/>
    </location>
</feature>
<dbReference type="OrthoDB" id="5570013at2759"/>
<accession>A0A0C3QDJ3</accession>
<sequence>MPFFTHDIGDLKHRVFYQSVKLRSSNSAIRVKSLHAQNTEVKTTNANILGDFDATDSLRLVTTNGYIQAKVQAFSQDWHRPTAVYAKTSNGRIETEITLQTDVHAHQPSAAGGLKVDAIATNGRLNLTIPHAPVGSHIQLDATTSNAGTYVGLPPSFEGHLSLRTSNGYAAVRNLQREDPSHHGLHRTLIIDKRSAKSLDGRVWWGSEKDHRDLGYAKVITTNGANQVDLL</sequence>
<keyword evidence="3" id="KW-1185">Reference proteome</keyword>